<keyword evidence="8" id="KW-1185">Reference proteome</keyword>
<dbReference type="Proteomes" id="UP000294933">
    <property type="component" value="Unassembled WGS sequence"/>
</dbReference>
<feature type="compositionally biased region" description="Polar residues" evidence="5">
    <location>
        <begin position="179"/>
        <end position="192"/>
    </location>
</feature>
<dbReference type="AlphaFoldDB" id="A0A4Y7QLL2"/>
<feature type="region of interest" description="Disordered" evidence="5">
    <location>
        <begin position="384"/>
        <end position="444"/>
    </location>
</feature>
<evidence type="ECO:0000256" key="2">
    <source>
        <dbReference type="ARBA" id="ARBA00023015"/>
    </source>
</evidence>
<evidence type="ECO:0000313" key="7">
    <source>
        <dbReference type="EMBL" id="TDL27709.1"/>
    </source>
</evidence>
<evidence type="ECO:0000313" key="8">
    <source>
        <dbReference type="Proteomes" id="UP000294933"/>
    </source>
</evidence>
<dbReference type="PANTHER" id="PTHR33572:SF3">
    <property type="entry name" value="VELVET COMPLEX SUBUNIT B"/>
    <property type="match status" value="1"/>
</dbReference>
<feature type="domain" description="Velvet" evidence="6">
    <location>
        <begin position="71"/>
        <end position="383"/>
    </location>
</feature>
<evidence type="ECO:0000259" key="6">
    <source>
        <dbReference type="PROSITE" id="PS51821"/>
    </source>
</evidence>
<evidence type="ECO:0000256" key="4">
    <source>
        <dbReference type="ARBA" id="ARBA00023242"/>
    </source>
</evidence>
<accession>A0A4Y7QLL2</accession>
<gene>
    <name evidence="7" type="ORF">BD410DRAFT_893909</name>
</gene>
<feature type="compositionally biased region" description="Gly residues" evidence="5">
    <location>
        <begin position="395"/>
        <end position="414"/>
    </location>
</feature>
<protein>
    <recommendedName>
        <fullName evidence="6">Velvet domain-containing protein</fullName>
    </recommendedName>
</protein>
<feature type="region of interest" description="Disordered" evidence="5">
    <location>
        <begin position="89"/>
        <end position="128"/>
    </location>
</feature>
<dbReference type="Pfam" id="PF11754">
    <property type="entry name" value="Velvet"/>
    <property type="match status" value="1"/>
</dbReference>
<name>A0A4Y7QLL2_9AGAM</name>
<dbReference type="Gene3D" id="2.60.40.3960">
    <property type="entry name" value="Velvet domain"/>
    <property type="match status" value="1"/>
</dbReference>
<keyword evidence="4" id="KW-0539">Nucleus</keyword>
<reference evidence="7 8" key="1">
    <citation type="submission" date="2018-06" db="EMBL/GenBank/DDBJ databases">
        <title>A transcriptomic atlas of mushroom development highlights an independent origin of complex multicellularity.</title>
        <authorList>
            <consortium name="DOE Joint Genome Institute"/>
            <person name="Krizsan K."/>
            <person name="Almasi E."/>
            <person name="Merenyi Z."/>
            <person name="Sahu N."/>
            <person name="Viragh M."/>
            <person name="Koszo T."/>
            <person name="Mondo S."/>
            <person name="Kiss B."/>
            <person name="Balint B."/>
            <person name="Kues U."/>
            <person name="Barry K."/>
            <person name="Hegedus J.C."/>
            <person name="Henrissat B."/>
            <person name="Johnson J."/>
            <person name="Lipzen A."/>
            <person name="Ohm R."/>
            <person name="Nagy I."/>
            <person name="Pangilinan J."/>
            <person name="Yan J."/>
            <person name="Xiong Y."/>
            <person name="Grigoriev I.V."/>
            <person name="Hibbett D.S."/>
            <person name="Nagy L.G."/>
        </authorList>
    </citation>
    <scope>NUCLEOTIDE SEQUENCE [LARGE SCALE GENOMIC DNA]</scope>
    <source>
        <strain evidence="7 8">SZMC22713</strain>
    </source>
</reference>
<feature type="region of interest" description="Disordered" evidence="5">
    <location>
        <begin position="1"/>
        <end position="20"/>
    </location>
</feature>
<dbReference type="EMBL" id="ML170158">
    <property type="protein sequence ID" value="TDL27709.1"/>
    <property type="molecule type" value="Genomic_DNA"/>
</dbReference>
<evidence type="ECO:0000256" key="1">
    <source>
        <dbReference type="ARBA" id="ARBA00004123"/>
    </source>
</evidence>
<keyword evidence="2" id="KW-0805">Transcription regulation</keyword>
<evidence type="ECO:0000256" key="5">
    <source>
        <dbReference type="SAM" id="MobiDB-lite"/>
    </source>
</evidence>
<dbReference type="OrthoDB" id="5599552at2759"/>
<dbReference type="PANTHER" id="PTHR33572">
    <property type="entry name" value="SPORE DEVELOPMENT REGULATOR VOSA"/>
    <property type="match status" value="1"/>
</dbReference>
<organism evidence="7 8">
    <name type="scientific">Rickenella mellea</name>
    <dbReference type="NCBI Taxonomy" id="50990"/>
    <lineage>
        <taxon>Eukaryota</taxon>
        <taxon>Fungi</taxon>
        <taxon>Dikarya</taxon>
        <taxon>Basidiomycota</taxon>
        <taxon>Agaricomycotina</taxon>
        <taxon>Agaricomycetes</taxon>
        <taxon>Hymenochaetales</taxon>
        <taxon>Rickenellaceae</taxon>
        <taxon>Rickenella</taxon>
    </lineage>
</organism>
<dbReference type="InterPro" id="IPR037525">
    <property type="entry name" value="Velvet_dom"/>
</dbReference>
<dbReference type="GO" id="GO:0005634">
    <property type="term" value="C:nucleus"/>
    <property type="evidence" value="ECO:0007669"/>
    <property type="project" value="UniProtKB-SubCell"/>
</dbReference>
<feature type="region of interest" description="Disordered" evidence="5">
    <location>
        <begin position="25"/>
        <end position="64"/>
    </location>
</feature>
<dbReference type="InterPro" id="IPR038491">
    <property type="entry name" value="Velvet_dom_sf"/>
</dbReference>
<feature type="region of interest" description="Disordered" evidence="5">
    <location>
        <begin position="179"/>
        <end position="223"/>
    </location>
</feature>
<dbReference type="PROSITE" id="PS51821">
    <property type="entry name" value="VELVET"/>
    <property type="match status" value="1"/>
</dbReference>
<evidence type="ECO:0000256" key="3">
    <source>
        <dbReference type="ARBA" id="ARBA00023163"/>
    </source>
</evidence>
<dbReference type="VEuPathDB" id="FungiDB:BD410DRAFT_893909"/>
<comment type="subcellular location">
    <subcellularLocation>
        <location evidence="1">Nucleus</location>
    </subcellularLocation>
</comment>
<proteinExistence type="predicted"/>
<dbReference type="InterPro" id="IPR021740">
    <property type="entry name" value="Velvet"/>
</dbReference>
<sequence>MMYHLPPDPTASHHQHTYTHVPQHGVAPVHHLPPPPIHQPAPPPPDANSARRHGTNSIGAPQHFEYGPFAGMTVRAQLTVVQNAEMARKCADPPRTVQRTVPHTMMADGSSDRRAKPGKKDRRPLDPPPVVQLRLFRVFDEGTSRQIEEEIPTESIIQDTEFICHAELFPYVYTSGSASPMAATSVSPTVPTSRRRRAPTHSPTTPVVPPYADAHSQSPTSPNSVPPYPFTFTSALPMSAVRQPDPPTVEMQYPTSSVIEDLEQPQGHVVLENNQTQALIGSTYAHAASLIDLGGNRVIYFVFSDLAVKLEGTFALRFRFFDLRSMVFGGGHGSRPPEPVVPVLAEALGGPFAVYSTKQFGGLRASTELTKHLARFGIKVNVREQERKRKRPRGGNAGASNGGGGSGADMGGVPGVSVSIDGVKIRGPRLEDDDSDLLESPDDE</sequence>
<keyword evidence="3" id="KW-0804">Transcription</keyword>
<feature type="compositionally biased region" description="Acidic residues" evidence="5">
    <location>
        <begin position="431"/>
        <end position="444"/>
    </location>
</feature>
<feature type="compositionally biased region" description="Pro residues" evidence="5">
    <location>
        <begin position="31"/>
        <end position="46"/>
    </location>
</feature>